<keyword evidence="4" id="KW-1185">Reference proteome</keyword>
<evidence type="ECO:0000256" key="2">
    <source>
        <dbReference type="SAM" id="Phobius"/>
    </source>
</evidence>
<dbReference type="EMBL" id="JACXYU010000017">
    <property type="protein sequence ID" value="MBD3934481.1"/>
    <property type="molecule type" value="Genomic_DNA"/>
</dbReference>
<keyword evidence="2" id="KW-0812">Transmembrane</keyword>
<proteinExistence type="predicted"/>
<evidence type="ECO:0000313" key="4">
    <source>
        <dbReference type="Proteomes" id="UP000632289"/>
    </source>
</evidence>
<keyword evidence="2" id="KW-1133">Transmembrane helix</keyword>
<organism evidence="3 4">
    <name type="scientific">Streptomyces chumphonensis</name>
    <dbReference type="NCBI Taxonomy" id="1214925"/>
    <lineage>
        <taxon>Bacteria</taxon>
        <taxon>Bacillati</taxon>
        <taxon>Actinomycetota</taxon>
        <taxon>Actinomycetes</taxon>
        <taxon>Kitasatosporales</taxon>
        <taxon>Streptomycetaceae</taxon>
        <taxon>Streptomyces</taxon>
    </lineage>
</organism>
<comment type="caution">
    <text evidence="3">The sequence shown here is derived from an EMBL/GenBank/DDBJ whole genome shotgun (WGS) entry which is preliminary data.</text>
</comment>
<dbReference type="AlphaFoldDB" id="A0A927F3E0"/>
<evidence type="ECO:0000256" key="1">
    <source>
        <dbReference type="SAM" id="MobiDB-lite"/>
    </source>
</evidence>
<dbReference type="Proteomes" id="UP000632289">
    <property type="component" value="Unassembled WGS sequence"/>
</dbReference>
<protein>
    <recommendedName>
        <fullName evidence="5">Integral membrane protein</fullName>
    </recommendedName>
</protein>
<feature type="transmembrane region" description="Helical" evidence="2">
    <location>
        <begin position="134"/>
        <end position="154"/>
    </location>
</feature>
<accession>A0A927F3E0</accession>
<gene>
    <name evidence="3" type="ORF">IF129_23320</name>
</gene>
<sequence>MTLCNDGRARGSRGGLAPVPPAPARASVTGMSGADPELRRELDATLRTREDLGPEYDEALLDAFLEKVDQRLDEAVDTRVRRRLAEQRMTSVREESGRRPFDGPTGPGAVFALALTSLVLAIPLTAIAGDQAGLPGLLIVWAGVVGVNAVNAAGRLTRAHREDHRADD</sequence>
<keyword evidence="2" id="KW-0472">Membrane</keyword>
<evidence type="ECO:0008006" key="5">
    <source>
        <dbReference type="Google" id="ProtNLM"/>
    </source>
</evidence>
<reference evidence="3" key="1">
    <citation type="submission" date="2020-09" db="EMBL/GenBank/DDBJ databases">
        <title>Secondary metabolite and genome analysis of marine Streptomyces chumphonensis KK1-2T.</title>
        <authorList>
            <person name="Phongsopitanun W."/>
            <person name="Kanchanasin P."/>
            <person name="Pittayakhajonwut P."/>
            <person name="Suwanborirux K."/>
            <person name="Tanasupawat S."/>
        </authorList>
    </citation>
    <scope>NUCLEOTIDE SEQUENCE</scope>
    <source>
        <strain evidence="3">KK1-2</strain>
    </source>
</reference>
<evidence type="ECO:0000313" key="3">
    <source>
        <dbReference type="EMBL" id="MBD3934481.1"/>
    </source>
</evidence>
<feature type="transmembrane region" description="Helical" evidence="2">
    <location>
        <begin position="108"/>
        <end position="128"/>
    </location>
</feature>
<feature type="region of interest" description="Disordered" evidence="1">
    <location>
        <begin position="1"/>
        <end position="37"/>
    </location>
</feature>
<name>A0A927F3E0_9ACTN</name>